<dbReference type="AlphaFoldDB" id="A0A1I2KEN0"/>
<dbReference type="PROSITE" id="PS51257">
    <property type="entry name" value="PROKAR_LIPOPROTEIN"/>
    <property type="match status" value="1"/>
</dbReference>
<dbReference type="PROSITE" id="PS51123">
    <property type="entry name" value="OMPA_2"/>
    <property type="match status" value="1"/>
</dbReference>
<keyword evidence="2 8" id="KW-0732">Signal</keyword>
<evidence type="ECO:0000256" key="2">
    <source>
        <dbReference type="ARBA" id="ARBA00022729"/>
    </source>
</evidence>
<keyword evidence="1 8" id="KW-0132">Cell division</keyword>
<evidence type="ECO:0000256" key="6">
    <source>
        <dbReference type="ARBA" id="ARBA00023288"/>
    </source>
</evidence>
<evidence type="ECO:0000313" key="12">
    <source>
        <dbReference type="Proteomes" id="UP000199771"/>
    </source>
</evidence>
<sequence length="169" mass="17764">MTMASKTLPCVLLLLAASLTGCASTRDQSAATTPAGSTSAVATGPATGAVELSSDSALPPGVQNTVVYFAFDSDEISADAQQTIEAWARYLSANSAVHVRLEGHADERGTTEYNQALGERRANAVRRALINLGVPAGQLSVVSYGETRPAVQGHDESAWSKNRRVEFVR</sequence>
<dbReference type="InterPro" id="IPR036737">
    <property type="entry name" value="OmpA-like_sf"/>
</dbReference>
<keyword evidence="5 8" id="KW-0998">Cell outer membrane</keyword>
<evidence type="ECO:0000256" key="5">
    <source>
        <dbReference type="ARBA" id="ARBA00023237"/>
    </source>
</evidence>
<feature type="domain" description="OmpA-like" evidence="10">
    <location>
        <begin position="56"/>
        <end position="169"/>
    </location>
</feature>
<dbReference type="NCBIfam" id="TIGR02802">
    <property type="entry name" value="Pal_lipo"/>
    <property type="match status" value="1"/>
</dbReference>
<organism evidence="11 12">
    <name type="scientific">Fontimonas thermophila</name>
    <dbReference type="NCBI Taxonomy" id="1076937"/>
    <lineage>
        <taxon>Bacteria</taxon>
        <taxon>Pseudomonadati</taxon>
        <taxon>Pseudomonadota</taxon>
        <taxon>Gammaproteobacteria</taxon>
        <taxon>Nevskiales</taxon>
        <taxon>Nevskiaceae</taxon>
        <taxon>Fontimonas</taxon>
    </lineage>
</organism>
<reference evidence="11 12" key="1">
    <citation type="submission" date="2016-10" db="EMBL/GenBank/DDBJ databases">
        <authorList>
            <person name="de Groot N.N."/>
        </authorList>
    </citation>
    <scope>NUCLEOTIDE SEQUENCE [LARGE SCALE GENOMIC DNA]</scope>
    <source>
        <strain evidence="11 12">DSM 23609</strain>
    </source>
</reference>
<proteinExistence type="inferred from homology"/>
<dbReference type="EMBL" id="FOOC01000017">
    <property type="protein sequence ID" value="SFF64828.1"/>
    <property type="molecule type" value="Genomic_DNA"/>
</dbReference>
<dbReference type="Proteomes" id="UP000199771">
    <property type="component" value="Unassembled WGS sequence"/>
</dbReference>
<dbReference type="PRINTS" id="PR01021">
    <property type="entry name" value="OMPADOMAIN"/>
</dbReference>
<dbReference type="InterPro" id="IPR006664">
    <property type="entry name" value="OMP_bac"/>
</dbReference>
<keyword evidence="3 8" id="KW-0472">Membrane</keyword>
<name>A0A1I2KEN0_9GAMM</name>
<keyword evidence="12" id="KW-1185">Reference proteome</keyword>
<dbReference type="PROSITE" id="PS01068">
    <property type="entry name" value="OMPA_1"/>
    <property type="match status" value="1"/>
</dbReference>
<dbReference type="InterPro" id="IPR039001">
    <property type="entry name" value="Pal"/>
</dbReference>
<evidence type="ECO:0000313" key="11">
    <source>
        <dbReference type="EMBL" id="SFF64828.1"/>
    </source>
</evidence>
<evidence type="ECO:0000256" key="8">
    <source>
        <dbReference type="HAMAP-Rule" id="MF_02204"/>
    </source>
</evidence>
<dbReference type="Pfam" id="PF00691">
    <property type="entry name" value="OmpA"/>
    <property type="match status" value="1"/>
</dbReference>
<dbReference type="STRING" id="1076937.SAMN04488120_1175"/>
<dbReference type="InterPro" id="IPR050330">
    <property type="entry name" value="Bact_OuterMem_StrucFunc"/>
</dbReference>
<evidence type="ECO:0000256" key="1">
    <source>
        <dbReference type="ARBA" id="ARBA00022618"/>
    </source>
</evidence>
<dbReference type="GO" id="GO:0009279">
    <property type="term" value="C:cell outer membrane"/>
    <property type="evidence" value="ECO:0007669"/>
    <property type="project" value="UniProtKB-SubCell"/>
</dbReference>
<comment type="subcellular location">
    <subcellularLocation>
        <location evidence="8">Cell outer membrane</location>
        <topology evidence="8">Lipid-anchor</topology>
    </subcellularLocation>
</comment>
<keyword evidence="7 8" id="KW-0131">Cell cycle</keyword>
<evidence type="ECO:0000256" key="3">
    <source>
        <dbReference type="ARBA" id="ARBA00023136"/>
    </source>
</evidence>
<evidence type="ECO:0000256" key="7">
    <source>
        <dbReference type="ARBA" id="ARBA00023306"/>
    </source>
</evidence>
<dbReference type="GO" id="GO:0051301">
    <property type="term" value="P:cell division"/>
    <property type="evidence" value="ECO:0007669"/>
    <property type="project" value="UniProtKB-UniRule"/>
</dbReference>
<dbReference type="InterPro" id="IPR006690">
    <property type="entry name" value="OMPA-like_CS"/>
</dbReference>
<evidence type="ECO:0000256" key="9">
    <source>
        <dbReference type="SAM" id="SignalP"/>
    </source>
</evidence>
<protein>
    <recommendedName>
        <fullName evidence="8">Peptidoglycan-associated lipoprotein</fullName>
        <shortName evidence="8">PAL</shortName>
    </recommendedName>
</protein>
<keyword evidence="6 8" id="KW-0449">Lipoprotein</keyword>
<accession>A0A1I2KEN0</accession>
<evidence type="ECO:0000256" key="4">
    <source>
        <dbReference type="ARBA" id="ARBA00023139"/>
    </source>
</evidence>
<comment type="similarity">
    <text evidence="8">Belongs to the Pal lipoprotein family.</text>
</comment>
<dbReference type="HAMAP" id="MF_02204">
    <property type="entry name" value="Pal"/>
    <property type="match status" value="1"/>
</dbReference>
<comment type="subunit">
    <text evidence="8">The Tol-Pal system is composed of five core proteins: the inner membrane proteins TolA, TolQ and TolR, the periplasmic protein TolB and the outer membrane protein Pal. They form a network linking the inner and outer membranes and the peptidoglycan layer.</text>
</comment>
<dbReference type="CDD" id="cd07185">
    <property type="entry name" value="OmpA_C-like"/>
    <property type="match status" value="1"/>
</dbReference>
<evidence type="ECO:0000259" key="10">
    <source>
        <dbReference type="PROSITE" id="PS51123"/>
    </source>
</evidence>
<feature type="signal peptide" evidence="9">
    <location>
        <begin position="1"/>
        <end position="23"/>
    </location>
</feature>
<dbReference type="Gene3D" id="3.30.1330.60">
    <property type="entry name" value="OmpA-like domain"/>
    <property type="match status" value="1"/>
</dbReference>
<dbReference type="SUPFAM" id="SSF103088">
    <property type="entry name" value="OmpA-like"/>
    <property type="match status" value="1"/>
</dbReference>
<gene>
    <name evidence="8" type="primary">pal</name>
    <name evidence="11" type="ORF">SAMN04488120_1175</name>
</gene>
<comment type="function">
    <text evidence="8">Part of the Tol-Pal system, which plays a role in outer membrane invagination during cell division and is important for maintaining outer membrane integrity.</text>
</comment>
<feature type="chain" id="PRO_5011618190" description="Peptidoglycan-associated lipoprotein" evidence="9">
    <location>
        <begin position="24"/>
        <end position="169"/>
    </location>
</feature>
<dbReference type="PANTHER" id="PTHR30329:SF21">
    <property type="entry name" value="LIPOPROTEIN YIAD-RELATED"/>
    <property type="match status" value="1"/>
</dbReference>
<dbReference type="PANTHER" id="PTHR30329">
    <property type="entry name" value="STATOR ELEMENT OF FLAGELLAR MOTOR COMPLEX"/>
    <property type="match status" value="1"/>
</dbReference>
<keyword evidence="4 8" id="KW-0564">Palmitate</keyword>
<dbReference type="InterPro" id="IPR014169">
    <property type="entry name" value="Pal_lipo_C"/>
</dbReference>
<dbReference type="InterPro" id="IPR006665">
    <property type="entry name" value="OmpA-like"/>
</dbReference>